<gene>
    <name evidence="1" type="ORF">LCGC14_1635740</name>
</gene>
<proteinExistence type="predicted"/>
<reference evidence="1" key="1">
    <citation type="journal article" date="2015" name="Nature">
        <title>Complex archaea that bridge the gap between prokaryotes and eukaryotes.</title>
        <authorList>
            <person name="Spang A."/>
            <person name="Saw J.H."/>
            <person name="Jorgensen S.L."/>
            <person name="Zaremba-Niedzwiedzka K."/>
            <person name="Martijn J."/>
            <person name="Lind A.E."/>
            <person name="van Eijk R."/>
            <person name="Schleper C."/>
            <person name="Guy L."/>
            <person name="Ettema T.J."/>
        </authorList>
    </citation>
    <scope>NUCLEOTIDE SEQUENCE</scope>
</reference>
<organism evidence="1">
    <name type="scientific">marine sediment metagenome</name>
    <dbReference type="NCBI Taxonomy" id="412755"/>
    <lineage>
        <taxon>unclassified sequences</taxon>
        <taxon>metagenomes</taxon>
        <taxon>ecological metagenomes</taxon>
    </lineage>
</organism>
<dbReference type="EMBL" id="LAZR01013558">
    <property type="protein sequence ID" value="KKM21402.1"/>
    <property type="molecule type" value="Genomic_DNA"/>
</dbReference>
<comment type="caution">
    <text evidence="1">The sequence shown here is derived from an EMBL/GenBank/DDBJ whole genome shotgun (WGS) entry which is preliminary data.</text>
</comment>
<dbReference type="AlphaFoldDB" id="A0A0F9I1J4"/>
<evidence type="ECO:0000313" key="1">
    <source>
        <dbReference type="EMBL" id="KKM21402.1"/>
    </source>
</evidence>
<accession>A0A0F9I1J4</accession>
<name>A0A0F9I1J4_9ZZZZ</name>
<protein>
    <submittedName>
        <fullName evidence="1">Uncharacterized protein</fullName>
    </submittedName>
</protein>
<sequence>MKVTMKSITVHFEDKEFEKLKEAKKNTSWHDFLLNLIKKNKNGVKSNDCRFK</sequence>